<dbReference type="Pfam" id="PF00156">
    <property type="entry name" value="Pribosyltran"/>
    <property type="match status" value="1"/>
</dbReference>
<evidence type="ECO:0000256" key="7">
    <source>
        <dbReference type="HAMAP-Rule" id="MF_01208"/>
    </source>
</evidence>
<dbReference type="SUPFAM" id="SSF53271">
    <property type="entry name" value="PRTase-like"/>
    <property type="match status" value="1"/>
</dbReference>
<keyword evidence="3 7" id="KW-0328">Glycosyltransferase</keyword>
<dbReference type="NCBIfam" id="TIGR01367">
    <property type="entry name" value="pyrE_Therm"/>
    <property type="match status" value="1"/>
</dbReference>
<dbReference type="RefSeq" id="WP_208925849.1">
    <property type="nucleotide sequence ID" value="NZ_LK996017.1"/>
</dbReference>
<evidence type="ECO:0000256" key="3">
    <source>
        <dbReference type="ARBA" id="ARBA00022676"/>
    </source>
</evidence>
<keyword evidence="5 7" id="KW-0460">Magnesium</keyword>
<dbReference type="InterPro" id="IPR000836">
    <property type="entry name" value="PRTase_dom"/>
</dbReference>
<dbReference type="InterPro" id="IPR006273">
    <property type="entry name" value="Orotate_PRibTrfase_bac"/>
</dbReference>
<dbReference type="GO" id="GO:0004588">
    <property type="term" value="F:orotate phosphoribosyltransferase activity"/>
    <property type="evidence" value="ECO:0007669"/>
    <property type="project" value="UniProtKB-UniRule"/>
</dbReference>
<evidence type="ECO:0000256" key="1">
    <source>
        <dbReference type="ARBA" id="ARBA00004889"/>
    </source>
</evidence>
<comment type="cofactor">
    <cofactor evidence="7">
        <name>Mg(2+)</name>
        <dbReference type="ChEBI" id="CHEBI:18420"/>
    </cofactor>
</comment>
<protein>
    <recommendedName>
        <fullName evidence="2 7">Orotate phosphoribosyltransferase</fullName>
        <shortName evidence="7">OPRT</shortName>
        <shortName evidence="7">OPRTase</shortName>
        <ecNumber evidence="2 7">2.4.2.10</ecNumber>
    </recommendedName>
</protein>
<evidence type="ECO:0000256" key="5">
    <source>
        <dbReference type="ARBA" id="ARBA00022842"/>
    </source>
</evidence>
<dbReference type="InterPro" id="IPR029057">
    <property type="entry name" value="PRTase-like"/>
</dbReference>
<dbReference type="PANTHER" id="PTHR19278:SF9">
    <property type="entry name" value="URIDINE 5'-MONOPHOSPHATE SYNTHASE"/>
    <property type="match status" value="1"/>
</dbReference>
<dbReference type="GO" id="GO:0044205">
    <property type="term" value="P:'de novo' UMP biosynthetic process"/>
    <property type="evidence" value="ECO:0007669"/>
    <property type="project" value="UniProtKB-UniRule"/>
</dbReference>
<comment type="subunit">
    <text evidence="7">Homodimer.</text>
</comment>
<comment type="pathway">
    <text evidence="1 7">Pyrimidine metabolism; UMP biosynthesis via de novo pathway; UMP from orotate: step 1/2.</text>
</comment>
<keyword evidence="4 7" id="KW-0808">Transferase</keyword>
<organism evidence="9">
    <name type="scientific">Desulfitobacterium hafniense</name>
    <name type="common">Desulfitobacterium frappieri</name>
    <dbReference type="NCBI Taxonomy" id="49338"/>
    <lineage>
        <taxon>Bacteria</taxon>
        <taxon>Bacillati</taxon>
        <taxon>Bacillota</taxon>
        <taxon>Clostridia</taxon>
        <taxon>Eubacteriales</taxon>
        <taxon>Desulfitobacteriaceae</taxon>
        <taxon>Desulfitobacterium</taxon>
    </lineage>
</organism>
<sequence length="201" mass="21318">MTVSNKSLSPEEVLNIFKESEALLEGHFRLTSGRHSRQYMQCAKVLQYPHHAARLGGALAESFRGQGIDLVIGPAMGGILVAHEVGKALGTKAIFTERENGEMKLRRGFELQPGQKVLVVEDVITTGGSVREVIEVVKAYGAEPVGVGVLVNRSGGKADFGVALASLLEIEIESFEPESCPLCAEGIPAVKPGSRAVPAGK</sequence>
<dbReference type="PATRIC" id="fig|49338.4.peg.3329"/>
<evidence type="ECO:0000259" key="8">
    <source>
        <dbReference type="Pfam" id="PF00156"/>
    </source>
</evidence>
<evidence type="ECO:0000313" key="9">
    <source>
        <dbReference type="EMBL" id="CDX02978.1"/>
    </source>
</evidence>
<evidence type="ECO:0000256" key="4">
    <source>
        <dbReference type="ARBA" id="ARBA00022679"/>
    </source>
</evidence>
<comment type="catalytic activity">
    <reaction evidence="7">
        <text>orotidine 5'-phosphate + diphosphate = orotate + 5-phospho-alpha-D-ribose 1-diphosphate</text>
        <dbReference type="Rhea" id="RHEA:10380"/>
        <dbReference type="ChEBI" id="CHEBI:30839"/>
        <dbReference type="ChEBI" id="CHEBI:33019"/>
        <dbReference type="ChEBI" id="CHEBI:57538"/>
        <dbReference type="ChEBI" id="CHEBI:58017"/>
        <dbReference type="EC" id="2.4.2.10"/>
    </reaction>
</comment>
<feature type="binding site" evidence="7">
    <location>
        <position position="153"/>
    </location>
    <ligand>
        <name>orotate</name>
        <dbReference type="ChEBI" id="CHEBI:30839"/>
    </ligand>
</feature>
<comment type="function">
    <text evidence="7">Catalyzes the transfer of a ribosyl phosphate group from 5-phosphoribose 1-diphosphate to orotate, leading to the formation of orotidine monophosphate (OMP).</text>
</comment>
<proteinExistence type="inferred from homology"/>
<accession>A0A098B2B1</accession>
<name>A0A098B2B1_DESHA</name>
<dbReference type="GO" id="GO:0000287">
    <property type="term" value="F:magnesium ion binding"/>
    <property type="evidence" value="ECO:0007669"/>
    <property type="project" value="UniProtKB-UniRule"/>
</dbReference>
<dbReference type="Gene3D" id="3.40.50.2020">
    <property type="match status" value="1"/>
</dbReference>
<dbReference type="HAMAP" id="MF_01208">
    <property type="entry name" value="PyrE"/>
    <property type="match status" value="1"/>
</dbReference>
<evidence type="ECO:0000256" key="2">
    <source>
        <dbReference type="ARBA" id="ARBA00011971"/>
    </source>
</evidence>
<keyword evidence="6 7" id="KW-0665">Pyrimidine biosynthesis</keyword>
<dbReference type="AlphaFoldDB" id="A0A098B2B1"/>
<comment type="caution">
    <text evidence="7">Lacks conserved residue(s) required for the propagation of feature annotation.</text>
</comment>
<reference evidence="9" key="1">
    <citation type="submission" date="2014-07" db="EMBL/GenBank/DDBJ databases">
        <authorList>
            <person name="Hornung V.Bastian."/>
        </authorList>
    </citation>
    <scope>NUCLEOTIDE SEQUENCE</scope>
    <source>
        <strain evidence="9">PCE-S</strain>
    </source>
</reference>
<dbReference type="GO" id="GO:0019856">
    <property type="term" value="P:pyrimidine nucleobase biosynthetic process"/>
    <property type="evidence" value="ECO:0007669"/>
    <property type="project" value="InterPro"/>
</dbReference>
<feature type="binding site" evidence="7">
    <location>
        <position position="125"/>
    </location>
    <ligand>
        <name>orotate</name>
        <dbReference type="ChEBI" id="CHEBI:30839"/>
    </ligand>
</feature>
<feature type="binding site" description="in other chain" evidence="7">
    <location>
        <begin position="121"/>
        <end position="129"/>
    </location>
    <ligand>
        <name>5-phospho-alpha-D-ribose 1-diphosphate</name>
        <dbReference type="ChEBI" id="CHEBI:58017"/>
        <note>ligand shared between dimeric partners</note>
    </ligand>
</feature>
<dbReference type="InterPro" id="IPR023031">
    <property type="entry name" value="OPRT"/>
</dbReference>
<evidence type="ECO:0000256" key="6">
    <source>
        <dbReference type="ARBA" id="ARBA00022975"/>
    </source>
</evidence>
<dbReference type="EC" id="2.4.2.10" evidence="2 7"/>
<dbReference type="EMBL" id="LK996017">
    <property type="protein sequence ID" value="CDX02978.1"/>
    <property type="molecule type" value="Genomic_DNA"/>
</dbReference>
<comment type="similarity">
    <text evidence="7">Belongs to the purine/pyrimidine phosphoribosyltransferase family. PyrE subfamily.</text>
</comment>
<feature type="domain" description="Phosphoribosyltransferase" evidence="8">
    <location>
        <begin position="50"/>
        <end position="157"/>
    </location>
</feature>
<gene>
    <name evidence="7" type="primary">pyrE</name>
    <name evidence="9" type="ORF">DPCES_3091</name>
</gene>
<dbReference type="PANTHER" id="PTHR19278">
    <property type="entry name" value="OROTATE PHOSPHORIBOSYLTRANSFERASE"/>
    <property type="match status" value="1"/>
</dbReference>
<dbReference type="CDD" id="cd06223">
    <property type="entry name" value="PRTases_typeI"/>
    <property type="match status" value="1"/>
</dbReference>
<dbReference type="UniPathway" id="UPA00070">
    <property type="reaction ID" value="UER00119"/>
</dbReference>